<reference evidence="2 3" key="1">
    <citation type="journal article" date="2014" name="PLoS Genet.">
        <title>Analysis of the genome and transcriptome of Cryptococcus neoformans var. grubii reveals complex RNA expression and microevolution leading to virulence attenuation.</title>
        <authorList>
            <person name="Janbon G."/>
            <person name="Ormerod K.L."/>
            <person name="Paulet D."/>
            <person name="Byrnes E.J.III."/>
            <person name="Yadav V."/>
            <person name="Chatterjee G."/>
            <person name="Mullapudi N."/>
            <person name="Hon C.C."/>
            <person name="Billmyre R.B."/>
            <person name="Brunel F."/>
            <person name="Bahn Y.S."/>
            <person name="Chen W."/>
            <person name="Chen Y."/>
            <person name="Chow E.W."/>
            <person name="Coppee J.Y."/>
            <person name="Floyd-Averette A."/>
            <person name="Gaillardin C."/>
            <person name="Gerik K.J."/>
            <person name="Goldberg J."/>
            <person name="Gonzalez-Hilarion S."/>
            <person name="Gujja S."/>
            <person name="Hamlin J.L."/>
            <person name="Hsueh Y.P."/>
            <person name="Ianiri G."/>
            <person name="Jones S."/>
            <person name="Kodira C.D."/>
            <person name="Kozubowski L."/>
            <person name="Lam W."/>
            <person name="Marra M."/>
            <person name="Mesner L.D."/>
            <person name="Mieczkowski P.A."/>
            <person name="Moyrand F."/>
            <person name="Nielsen K."/>
            <person name="Proux C."/>
            <person name="Rossignol T."/>
            <person name="Schein J.E."/>
            <person name="Sun S."/>
            <person name="Wollschlaeger C."/>
            <person name="Wood I.A."/>
            <person name="Zeng Q."/>
            <person name="Neuveglise C."/>
            <person name="Newlon C.S."/>
            <person name="Perfect J.R."/>
            <person name="Lodge J.K."/>
            <person name="Idnurm A."/>
            <person name="Stajich J.E."/>
            <person name="Kronstad J.W."/>
            <person name="Sanyal K."/>
            <person name="Heitman J."/>
            <person name="Fraser J.A."/>
            <person name="Cuomo C.A."/>
            <person name="Dietrich F.S."/>
        </authorList>
    </citation>
    <scope>NUCLEOTIDE SEQUENCE [LARGE SCALE GENOMIC DNA]</scope>
    <source>
        <strain evidence="3">H99 / ATCC 208821 / CBS 10515 / FGSC 9487</strain>
    </source>
</reference>
<evidence type="ECO:0000313" key="2">
    <source>
        <dbReference type="EMBL" id="AFR93983.1"/>
    </source>
</evidence>
<feature type="region of interest" description="Disordered" evidence="1">
    <location>
        <begin position="252"/>
        <end position="328"/>
    </location>
</feature>
<sequence>MSPQEILSQLPSQINYISDDLPLQPQSLIALRNLLNFKVDVDDGVTSWLSTCLRLNQEPRTSLSQIELINQYKAKADKETIRQGRNMRRELDTILGTKAMYDESIKQAAEAIVEESLKNCRHVYSANYSADAPDTLTIQSTSDRFVARTLATYHTLKAILSENWPTVDMTDPKAARAWRKAEIDGNRQRAKSYHNKWLKVTQSTSKESETEQQKSVGTMAIRSETSDPPVITEALEKIKKWDCGFSWADDVEEEEKRQQEERLLRDSLQSSEAHSSASTEGGKTPSSTSQYSGYSRHRRLPNSGSQDNSQDNRQSGRRFDPRNLDYWR</sequence>
<gene>
    <name evidence="2" type="ORF">CNAG_02706</name>
</gene>
<dbReference type="KEGG" id="cng:CNAG_02706"/>
<feature type="compositionally biased region" description="Low complexity" evidence="1">
    <location>
        <begin position="267"/>
        <end position="278"/>
    </location>
</feature>
<protein>
    <submittedName>
        <fullName evidence="2">Uncharacterized protein</fullName>
    </submittedName>
</protein>
<feature type="compositionally biased region" description="Basic and acidic residues" evidence="1">
    <location>
        <begin position="317"/>
        <end position="328"/>
    </location>
</feature>
<dbReference type="GeneID" id="23886269"/>
<dbReference type="HOGENOM" id="CLU_847352_0_0_1"/>
<feature type="region of interest" description="Disordered" evidence="1">
    <location>
        <begin position="200"/>
        <end position="229"/>
    </location>
</feature>
<keyword evidence="3" id="KW-1185">Reference proteome</keyword>
<proteinExistence type="predicted"/>
<dbReference type="VEuPathDB" id="FungiDB:CNAG_02706"/>
<dbReference type="Proteomes" id="UP000010091">
    <property type="component" value="Chromosome 3"/>
</dbReference>
<feature type="compositionally biased region" description="Polar residues" evidence="1">
    <location>
        <begin position="279"/>
        <end position="293"/>
    </location>
</feature>
<feature type="compositionally biased region" description="Polar residues" evidence="1">
    <location>
        <begin position="302"/>
        <end position="313"/>
    </location>
</feature>
<dbReference type="EMBL" id="CP003822">
    <property type="protein sequence ID" value="AFR93983.1"/>
    <property type="molecule type" value="Genomic_DNA"/>
</dbReference>
<feature type="compositionally biased region" description="Basic and acidic residues" evidence="1">
    <location>
        <begin position="254"/>
        <end position="265"/>
    </location>
</feature>
<evidence type="ECO:0000256" key="1">
    <source>
        <dbReference type="SAM" id="MobiDB-lite"/>
    </source>
</evidence>
<evidence type="ECO:0000313" key="3">
    <source>
        <dbReference type="Proteomes" id="UP000010091"/>
    </source>
</evidence>
<dbReference type="RefSeq" id="XP_012048082.1">
    <property type="nucleotide sequence ID" value="XM_012192692.1"/>
</dbReference>
<organism evidence="2 3">
    <name type="scientific">Cryptococcus neoformans (strain H99 / ATCC 208821 / CBS 10515 / FGSC 9487)</name>
    <name type="common">Cryptococcus neoformans var. grubii serotype A</name>
    <dbReference type="NCBI Taxonomy" id="235443"/>
    <lineage>
        <taxon>Eukaryota</taxon>
        <taxon>Fungi</taxon>
        <taxon>Dikarya</taxon>
        <taxon>Basidiomycota</taxon>
        <taxon>Agaricomycotina</taxon>
        <taxon>Tremellomycetes</taxon>
        <taxon>Tremellales</taxon>
        <taxon>Cryptococcaceae</taxon>
        <taxon>Cryptococcus</taxon>
        <taxon>Cryptococcus neoformans species complex</taxon>
    </lineage>
</organism>
<name>J9VIG9_CRYN9</name>
<accession>J9VIG9</accession>
<dbReference type="AlphaFoldDB" id="J9VIG9"/>